<accession>A0ABR3AHH1</accession>
<proteinExistence type="predicted"/>
<name>A0ABR3AHH1_9AGAR</name>
<feature type="compositionally biased region" description="Basic and acidic residues" evidence="1">
    <location>
        <begin position="248"/>
        <end position="258"/>
    </location>
</feature>
<organism evidence="2 3">
    <name type="scientific">Marasmius tenuissimus</name>
    <dbReference type="NCBI Taxonomy" id="585030"/>
    <lineage>
        <taxon>Eukaryota</taxon>
        <taxon>Fungi</taxon>
        <taxon>Dikarya</taxon>
        <taxon>Basidiomycota</taxon>
        <taxon>Agaricomycotina</taxon>
        <taxon>Agaricomycetes</taxon>
        <taxon>Agaricomycetidae</taxon>
        <taxon>Agaricales</taxon>
        <taxon>Marasmiineae</taxon>
        <taxon>Marasmiaceae</taxon>
        <taxon>Marasmius</taxon>
    </lineage>
</organism>
<dbReference type="EMBL" id="JBBXMP010000001">
    <property type="protein sequence ID" value="KAL0072841.1"/>
    <property type="molecule type" value="Genomic_DNA"/>
</dbReference>
<evidence type="ECO:0000256" key="1">
    <source>
        <dbReference type="SAM" id="MobiDB-lite"/>
    </source>
</evidence>
<feature type="compositionally biased region" description="Low complexity" evidence="1">
    <location>
        <begin position="41"/>
        <end position="52"/>
    </location>
</feature>
<feature type="compositionally biased region" description="Low complexity" evidence="1">
    <location>
        <begin position="60"/>
        <end position="84"/>
    </location>
</feature>
<feature type="region of interest" description="Disordered" evidence="1">
    <location>
        <begin position="1"/>
        <end position="326"/>
    </location>
</feature>
<feature type="compositionally biased region" description="Low complexity" evidence="1">
    <location>
        <begin position="1"/>
        <end position="12"/>
    </location>
</feature>
<feature type="compositionally biased region" description="Polar residues" evidence="1">
    <location>
        <begin position="129"/>
        <end position="145"/>
    </location>
</feature>
<protein>
    <submittedName>
        <fullName evidence="2">Uncharacterized protein</fullName>
    </submittedName>
</protein>
<keyword evidence="3" id="KW-1185">Reference proteome</keyword>
<gene>
    <name evidence="2" type="ORF">AAF712_000604</name>
</gene>
<reference evidence="2 3" key="1">
    <citation type="submission" date="2024-05" db="EMBL/GenBank/DDBJ databases">
        <title>A draft genome resource for the thread blight pathogen Marasmius tenuissimus strain MS-2.</title>
        <authorList>
            <person name="Yulfo-Soto G.E."/>
            <person name="Baruah I.K."/>
            <person name="Amoako-Attah I."/>
            <person name="Bukari Y."/>
            <person name="Meinhardt L.W."/>
            <person name="Bailey B.A."/>
            <person name="Cohen S.P."/>
        </authorList>
    </citation>
    <scope>NUCLEOTIDE SEQUENCE [LARGE SCALE GENOMIC DNA]</scope>
    <source>
        <strain evidence="2 3">MS-2</strain>
    </source>
</reference>
<evidence type="ECO:0000313" key="2">
    <source>
        <dbReference type="EMBL" id="KAL0072841.1"/>
    </source>
</evidence>
<feature type="compositionally biased region" description="Basic and acidic residues" evidence="1">
    <location>
        <begin position="315"/>
        <end position="326"/>
    </location>
</feature>
<evidence type="ECO:0000313" key="3">
    <source>
        <dbReference type="Proteomes" id="UP001437256"/>
    </source>
</evidence>
<comment type="caution">
    <text evidence="2">The sequence shown here is derived from an EMBL/GenBank/DDBJ whole genome shotgun (WGS) entry which is preliminary data.</text>
</comment>
<dbReference type="Proteomes" id="UP001437256">
    <property type="component" value="Unassembled WGS sequence"/>
</dbReference>
<feature type="compositionally biased region" description="Low complexity" evidence="1">
    <location>
        <begin position="116"/>
        <end position="127"/>
    </location>
</feature>
<sequence>MSTASTSTTTSAIRRKPKFTYQSPRPTEVRDPASLIKYSKTSSTHPASSSSFTPPPPTTTKPNHLPSFSSPKSKSHLSNPSLPLYHPFGRLALSLPPLDPTKYGLPLLPRPDTELLEAQQAQQLALASANGNKSWRGTPVANGNGSRRDNSVVTATDDGAPTPVPEVKEKGSPRKRRNGGGGGGGGGSRRKRKDVDEDASYAASNKRPRYPRGAAVSAGANAEEDVLTGPIGANGTDNPDMSGIGGGEEEKGVVERRTTRSRAVARRDSTASETTSVSNSASASATRAASTARKEEGEAVGGEAVLNNNKRRSRSKEEGEVSEESK</sequence>
<feature type="compositionally biased region" description="Low complexity" evidence="1">
    <location>
        <begin position="271"/>
        <end position="291"/>
    </location>
</feature>